<feature type="region of interest" description="Disordered" evidence="1">
    <location>
        <begin position="177"/>
        <end position="283"/>
    </location>
</feature>
<dbReference type="HOGENOM" id="CLU_067862_1_0_1"/>
<keyword evidence="2" id="KW-0812">Transmembrane</keyword>
<dbReference type="PANTHER" id="PTHR35519">
    <property type="entry name" value="MEMBRANE PROTEINS"/>
    <property type="match status" value="1"/>
</dbReference>
<keyword evidence="2" id="KW-1133">Transmembrane helix</keyword>
<dbReference type="PANTHER" id="PTHR35519:SF2">
    <property type="entry name" value="PH DOMAIN PROTEIN"/>
    <property type="match status" value="1"/>
</dbReference>
<keyword evidence="2" id="KW-0472">Membrane</keyword>
<dbReference type="STRING" id="1043005.A0A074XZI9"/>
<feature type="transmembrane region" description="Helical" evidence="2">
    <location>
        <begin position="124"/>
        <end position="147"/>
    </location>
</feature>
<organism evidence="3 4">
    <name type="scientific">Aureobasidium subglaciale (strain EXF-2481)</name>
    <name type="common">Aureobasidium pullulans var. subglaciale</name>
    <dbReference type="NCBI Taxonomy" id="1043005"/>
    <lineage>
        <taxon>Eukaryota</taxon>
        <taxon>Fungi</taxon>
        <taxon>Dikarya</taxon>
        <taxon>Ascomycota</taxon>
        <taxon>Pezizomycotina</taxon>
        <taxon>Dothideomycetes</taxon>
        <taxon>Dothideomycetidae</taxon>
        <taxon>Dothideales</taxon>
        <taxon>Saccotheciaceae</taxon>
        <taxon>Aureobasidium</taxon>
    </lineage>
</organism>
<dbReference type="Proteomes" id="UP000030641">
    <property type="component" value="Unassembled WGS sequence"/>
</dbReference>
<evidence type="ECO:0000313" key="3">
    <source>
        <dbReference type="EMBL" id="KEQ90885.1"/>
    </source>
</evidence>
<evidence type="ECO:0000256" key="1">
    <source>
        <dbReference type="SAM" id="MobiDB-lite"/>
    </source>
</evidence>
<evidence type="ECO:0008006" key="5">
    <source>
        <dbReference type="Google" id="ProtNLM"/>
    </source>
</evidence>
<dbReference type="InterPro" id="IPR025187">
    <property type="entry name" value="DUF4112"/>
</dbReference>
<feature type="transmembrane region" description="Helical" evidence="2">
    <location>
        <begin position="87"/>
        <end position="112"/>
    </location>
</feature>
<feature type="compositionally biased region" description="Polar residues" evidence="1">
    <location>
        <begin position="272"/>
        <end position="283"/>
    </location>
</feature>
<dbReference type="AlphaFoldDB" id="A0A074XZI9"/>
<accession>A0A074XZI9</accession>
<reference evidence="3 4" key="1">
    <citation type="journal article" date="2014" name="BMC Genomics">
        <title>Genome sequencing of four Aureobasidium pullulans varieties: biotechnological potential, stress tolerance, and description of new species.</title>
        <authorList>
            <person name="Gostin Ar C."/>
            <person name="Ohm R.A."/>
            <person name="Kogej T."/>
            <person name="Sonjak S."/>
            <person name="Turk M."/>
            <person name="Zajc J."/>
            <person name="Zalar P."/>
            <person name="Grube M."/>
            <person name="Sun H."/>
            <person name="Han J."/>
            <person name="Sharma A."/>
            <person name="Chiniquy J."/>
            <person name="Ngan C.Y."/>
            <person name="Lipzen A."/>
            <person name="Barry K."/>
            <person name="Grigoriev I.V."/>
            <person name="Gunde-Cimerman N."/>
        </authorList>
    </citation>
    <scope>NUCLEOTIDE SEQUENCE [LARGE SCALE GENOMIC DNA]</scope>
    <source>
        <strain evidence="3 4">EXF-2481</strain>
    </source>
</reference>
<evidence type="ECO:0000256" key="2">
    <source>
        <dbReference type="SAM" id="Phobius"/>
    </source>
</evidence>
<keyword evidence="4" id="KW-1185">Reference proteome</keyword>
<sequence>MAAAVGKYAANKMLRGQMAKYQSKKPCGDEDPFFVYIDDPRKPGKQKKVKKTVPSYIPEHDADVLAKMRRRSYRMDMALFEFLGTRFGWSSVIGIVPAAGDAIDAGIALLLVKGCMKVKGGLPMGILIQMLINVAIDFVIGIIPFIGDIADAYFKANTKNCRLLEKHLDNLYKPDALKTANGRSSRPTHPATAYEDFSDEEDDRRAFLQETRPQNNGAQDIRQPTVRQPAPTTNTQAKKSGGWFSFGGDGTRREQDLERGDISGRPVRVDNTMETGTVRSDRR</sequence>
<dbReference type="EMBL" id="KL584784">
    <property type="protein sequence ID" value="KEQ90885.1"/>
    <property type="molecule type" value="Genomic_DNA"/>
</dbReference>
<dbReference type="Pfam" id="PF13430">
    <property type="entry name" value="DUF4112"/>
    <property type="match status" value="1"/>
</dbReference>
<dbReference type="OrthoDB" id="2103474at2759"/>
<dbReference type="RefSeq" id="XP_013339414.1">
    <property type="nucleotide sequence ID" value="XM_013483960.1"/>
</dbReference>
<proteinExistence type="predicted"/>
<dbReference type="InParanoid" id="A0A074XZI9"/>
<protein>
    <recommendedName>
        <fullName evidence="5">PH domain-containing protein</fullName>
    </recommendedName>
</protein>
<evidence type="ECO:0000313" key="4">
    <source>
        <dbReference type="Proteomes" id="UP000030641"/>
    </source>
</evidence>
<dbReference type="GeneID" id="25371762"/>
<feature type="compositionally biased region" description="Basic and acidic residues" evidence="1">
    <location>
        <begin position="250"/>
        <end position="262"/>
    </location>
</feature>
<gene>
    <name evidence="3" type="ORF">AUEXF2481DRAFT_83553</name>
</gene>
<name>A0A074XZI9_AURSE</name>
<dbReference type="OMA" id="EIPHPRK"/>